<accession>A0A8X6YD84</accession>
<feature type="region of interest" description="Disordered" evidence="1">
    <location>
        <begin position="111"/>
        <end position="135"/>
    </location>
</feature>
<sequence length="174" mass="19841">MTVLVGWCQVLRGVKWIHLGKSQLLPVSQSFNYTALPGKKISPNFAELQVLPNSVFIYPVTTTPTPPRRQPKQTHLKRRHVKLTSPDNKARYESTLRQLFATATLLPKSSEEIDARTPAKRPQKNHRIAAPKRQEQHVGIPMISPLSQRAVVFFFSFEQLMLVHKHEEVETGIC</sequence>
<feature type="compositionally biased region" description="Basic residues" evidence="1">
    <location>
        <begin position="118"/>
        <end position="130"/>
    </location>
</feature>
<dbReference type="Proteomes" id="UP000886998">
    <property type="component" value="Unassembled WGS sequence"/>
</dbReference>
<dbReference type="AlphaFoldDB" id="A0A8X6YD84"/>
<name>A0A8X6YD84_9ARAC</name>
<evidence type="ECO:0000313" key="2">
    <source>
        <dbReference type="EMBL" id="GFY69912.1"/>
    </source>
</evidence>
<dbReference type="OrthoDB" id="6463294at2759"/>
<dbReference type="EMBL" id="BMAV01017882">
    <property type="protein sequence ID" value="GFY69912.1"/>
    <property type="molecule type" value="Genomic_DNA"/>
</dbReference>
<keyword evidence="3" id="KW-1185">Reference proteome</keyword>
<proteinExistence type="predicted"/>
<comment type="caution">
    <text evidence="2">The sequence shown here is derived from an EMBL/GenBank/DDBJ whole genome shotgun (WGS) entry which is preliminary data.</text>
</comment>
<organism evidence="2 3">
    <name type="scientific">Trichonephila inaurata madagascariensis</name>
    <dbReference type="NCBI Taxonomy" id="2747483"/>
    <lineage>
        <taxon>Eukaryota</taxon>
        <taxon>Metazoa</taxon>
        <taxon>Ecdysozoa</taxon>
        <taxon>Arthropoda</taxon>
        <taxon>Chelicerata</taxon>
        <taxon>Arachnida</taxon>
        <taxon>Araneae</taxon>
        <taxon>Araneomorphae</taxon>
        <taxon>Entelegynae</taxon>
        <taxon>Araneoidea</taxon>
        <taxon>Nephilidae</taxon>
        <taxon>Trichonephila</taxon>
        <taxon>Trichonephila inaurata</taxon>
    </lineage>
</organism>
<gene>
    <name evidence="2" type="ORF">TNIN_127871</name>
</gene>
<protein>
    <submittedName>
        <fullName evidence="2">Uncharacterized protein</fullName>
    </submittedName>
</protein>
<reference evidence="2" key="1">
    <citation type="submission" date="2020-08" db="EMBL/GenBank/DDBJ databases">
        <title>Multicomponent nature underlies the extraordinary mechanical properties of spider dragline silk.</title>
        <authorList>
            <person name="Kono N."/>
            <person name="Nakamura H."/>
            <person name="Mori M."/>
            <person name="Yoshida Y."/>
            <person name="Ohtoshi R."/>
            <person name="Malay A.D."/>
            <person name="Moran D.A.P."/>
            <person name="Tomita M."/>
            <person name="Numata K."/>
            <person name="Arakawa K."/>
        </authorList>
    </citation>
    <scope>NUCLEOTIDE SEQUENCE</scope>
</reference>
<evidence type="ECO:0000256" key="1">
    <source>
        <dbReference type="SAM" id="MobiDB-lite"/>
    </source>
</evidence>
<evidence type="ECO:0000313" key="3">
    <source>
        <dbReference type="Proteomes" id="UP000886998"/>
    </source>
</evidence>